<reference evidence="9" key="1">
    <citation type="journal article" date="2014" name="Int. J. Syst. Evol. Microbiol.">
        <title>Complete genome of a new Firmicutes species belonging to the dominant human colonic microbiota ('Ruminococcus bicirculans') reveals two chromosomes and a selective capacity to utilize plant glucans.</title>
        <authorList>
            <consortium name="NISC Comparative Sequencing Program"/>
            <person name="Wegmann U."/>
            <person name="Louis P."/>
            <person name="Goesmann A."/>
            <person name="Henrissat B."/>
            <person name="Duncan S.H."/>
            <person name="Flint H.J."/>
        </authorList>
    </citation>
    <scope>NUCLEOTIDE SEQUENCE</scope>
    <source>
        <strain evidence="9">KCTC 62575</strain>
    </source>
</reference>
<evidence type="ECO:0000256" key="3">
    <source>
        <dbReference type="ARBA" id="ARBA00022692"/>
    </source>
</evidence>
<feature type="transmembrane region" description="Helical" evidence="7">
    <location>
        <begin position="85"/>
        <end position="107"/>
    </location>
</feature>
<evidence type="ECO:0000313" key="10">
    <source>
        <dbReference type="EMBL" id="RFC84645.1"/>
    </source>
</evidence>
<reference evidence="10 11" key="2">
    <citation type="submission" date="2018-08" db="EMBL/GenBank/DDBJ databases">
        <title>The draft genome of Acinetobacter sichuanensis strain WCHAc060041.</title>
        <authorList>
            <person name="Qin J."/>
            <person name="Feng Y."/>
            <person name="Zong Z."/>
        </authorList>
    </citation>
    <scope>NUCLEOTIDE SEQUENCE [LARGE SCALE GENOMIC DNA]</scope>
    <source>
        <strain evidence="10 11">WCHAc060041</strain>
    </source>
</reference>
<dbReference type="OrthoDB" id="9769739at2"/>
<dbReference type="GO" id="GO:0016020">
    <property type="term" value="C:membrane"/>
    <property type="evidence" value="ECO:0007669"/>
    <property type="project" value="UniProtKB-SubCell"/>
</dbReference>
<evidence type="ECO:0000256" key="4">
    <source>
        <dbReference type="ARBA" id="ARBA00022989"/>
    </source>
</evidence>
<dbReference type="Proteomes" id="UP000240957">
    <property type="component" value="Unassembled WGS sequence"/>
</dbReference>
<comment type="similarity">
    <text evidence="2">Belongs to the beta-class carbonic anhydrase family.</text>
</comment>
<evidence type="ECO:0000256" key="1">
    <source>
        <dbReference type="ARBA" id="ARBA00004141"/>
    </source>
</evidence>
<accession>A0A371YT70</accession>
<keyword evidence="6" id="KW-0862">Zinc</keyword>
<protein>
    <submittedName>
        <fullName evidence="9">Solute carrier family 23 protein</fullName>
    </submittedName>
    <submittedName>
        <fullName evidence="10">Sulfate permease</fullName>
    </submittedName>
</protein>
<dbReference type="InterPro" id="IPR001902">
    <property type="entry name" value="SLC26A/SulP_fam"/>
</dbReference>
<dbReference type="RefSeq" id="WP_107007180.1">
    <property type="nucleotide sequence ID" value="NZ_JBHRSF010000006.1"/>
</dbReference>
<feature type="binding site" evidence="6">
    <location>
        <position position="624"/>
    </location>
    <ligand>
        <name>Zn(2+)</name>
        <dbReference type="ChEBI" id="CHEBI:29105"/>
    </ligand>
</feature>
<keyword evidence="4 7" id="KW-1133">Transmembrane helix</keyword>
<feature type="transmembrane region" description="Helical" evidence="7">
    <location>
        <begin position="193"/>
        <end position="217"/>
    </location>
</feature>
<gene>
    <name evidence="9" type="ORF">ACFODO_03340</name>
    <name evidence="10" type="ORF">C9E89_005205</name>
</gene>
<dbReference type="InterPro" id="IPR001765">
    <property type="entry name" value="Carbonic_anhydrase"/>
</dbReference>
<dbReference type="Gene3D" id="3.40.1050.10">
    <property type="entry name" value="Carbonic anhydrase"/>
    <property type="match status" value="1"/>
</dbReference>
<dbReference type="InterPro" id="IPR011547">
    <property type="entry name" value="SLC26A/SulP_dom"/>
</dbReference>
<feature type="transmembrane region" description="Helical" evidence="7">
    <location>
        <begin position="247"/>
        <end position="266"/>
    </location>
</feature>
<feature type="transmembrane region" description="Helical" evidence="7">
    <location>
        <begin position="330"/>
        <end position="359"/>
    </location>
</feature>
<dbReference type="GO" id="GO:0008270">
    <property type="term" value="F:zinc ion binding"/>
    <property type="evidence" value="ECO:0007669"/>
    <property type="project" value="InterPro"/>
</dbReference>
<feature type="transmembrane region" description="Helical" evidence="7">
    <location>
        <begin position="41"/>
        <end position="65"/>
    </location>
</feature>
<dbReference type="SMART" id="SM00947">
    <property type="entry name" value="Pro_CA"/>
    <property type="match status" value="1"/>
</dbReference>
<reference evidence="9" key="4">
    <citation type="submission" date="2024-09" db="EMBL/GenBank/DDBJ databases">
        <authorList>
            <person name="Sun Q."/>
            <person name="Mori K."/>
        </authorList>
    </citation>
    <scope>NUCLEOTIDE SEQUENCE</scope>
    <source>
        <strain evidence="9">KCTC 62575</strain>
    </source>
</reference>
<feature type="transmembrane region" description="Helical" evidence="7">
    <location>
        <begin position="16"/>
        <end position="34"/>
    </location>
</feature>
<evidence type="ECO:0000256" key="6">
    <source>
        <dbReference type="PIRSR" id="PIRSR601765-1"/>
    </source>
</evidence>
<evidence type="ECO:0000313" key="12">
    <source>
        <dbReference type="Proteomes" id="UP001595455"/>
    </source>
</evidence>
<dbReference type="CDD" id="cd03378">
    <property type="entry name" value="beta_CA_cladeC"/>
    <property type="match status" value="1"/>
</dbReference>
<feature type="transmembrane region" description="Helical" evidence="7">
    <location>
        <begin position="287"/>
        <end position="310"/>
    </location>
</feature>
<organism evidence="10 11">
    <name type="scientific">Acinetobacter sichuanensis</name>
    <dbReference type="NCBI Taxonomy" id="2136183"/>
    <lineage>
        <taxon>Bacteria</taxon>
        <taxon>Pseudomonadati</taxon>
        <taxon>Pseudomonadota</taxon>
        <taxon>Gammaproteobacteria</taxon>
        <taxon>Moraxellales</taxon>
        <taxon>Moraxellaceae</taxon>
        <taxon>Acinetobacter</taxon>
    </lineage>
</organism>
<proteinExistence type="inferred from homology"/>
<evidence type="ECO:0000256" key="5">
    <source>
        <dbReference type="ARBA" id="ARBA00023136"/>
    </source>
</evidence>
<feature type="transmembrane region" description="Helical" evidence="7">
    <location>
        <begin position="380"/>
        <end position="411"/>
    </location>
</feature>
<reference evidence="12" key="3">
    <citation type="journal article" date="2019" name="Int. J. Syst. Evol. Microbiol.">
        <title>The Global Catalogue of Microorganisms (GCM) 10K type strain sequencing project: providing services to taxonomists for standard genome sequencing and annotation.</title>
        <authorList>
            <consortium name="The Broad Institute Genomics Platform"/>
            <consortium name="The Broad Institute Genome Sequencing Center for Infectious Disease"/>
            <person name="Wu L."/>
            <person name="Ma J."/>
        </authorList>
    </citation>
    <scope>NUCLEOTIDE SEQUENCE [LARGE SCALE GENOMIC DNA]</scope>
    <source>
        <strain evidence="12">KCTC 62575</strain>
    </source>
</reference>
<keyword evidence="3 7" id="KW-0812">Transmembrane</keyword>
<feature type="binding site" evidence="6">
    <location>
        <position position="627"/>
    </location>
    <ligand>
        <name>Zn(2+)</name>
        <dbReference type="ChEBI" id="CHEBI:29105"/>
    </ligand>
</feature>
<evidence type="ECO:0000256" key="2">
    <source>
        <dbReference type="ARBA" id="ARBA00006217"/>
    </source>
</evidence>
<dbReference type="Proteomes" id="UP001595455">
    <property type="component" value="Unassembled WGS sequence"/>
</dbReference>
<dbReference type="PANTHER" id="PTHR11814">
    <property type="entry name" value="SULFATE TRANSPORTER"/>
    <property type="match status" value="1"/>
</dbReference>
<evidence type="ECO:0000313" key="9">
    <source>
        <dbReference type="EMBL" id="MFC2994319.1"/>
    </source>
</evidence>
<sequence>MSHESSVNKKFYPSDLLSGLVVFLVALPLCLGIASASGAPLISGIIAGVIGGIVVGFLSGSHISVSGPAAGLAAIVLTQLDHLNGNYQAFLFCLVLAGILQMVFGVLRVGTFSNFIPTNVILGLLAAIGIILILNQFPILVGLEISLLKMSWLANTESILNKFDAGACLIGLISIAIILLWDKSPLKKLPLPSALLAVMVAGGLNYLFTLFGSSLAVRSEHLIHLPNIISGTETIFSFPDFSYWNNSVIYTGAITLAVVASLETLLNLEAADKMDQQKRTSPQNRELLAQGVGNTLSGLIGGMPITSVIVRSSVNATSGSKTKNSAIFHGVLLIVALLVLTPLINLVPLSSLAAILILTGFKLASPHLFKRLYSQGWKQFLPFIVTVVAIVATDLLVGIIIGLVLSAVIILKNNLKRGVRIIHETHLHGKLTRIELAPNISFLNRSALVSALDKIQDGETVIVDASNTYYIDPDVYQVIKDFKDERAQKHQINFKLIGFKSHYPEIVEEELDINVSTSEVQRQLTPSQVLQLLKEGNQRFVNHERLHHNIARQIQVTSQSGQHPFAAVLGCMDSRAPTERIFDVGIGDLFSLRIAGNIAGQKVLGSLEFACKSKGSKLILVLGHTDCGAVTAACQMYQQNMDIKQVKETPNVQYFLKPIMQAAETVHKEMTTYQLTSNFVHAVTLTNVKNNIAYILQNSDVLRTMVEQGEVGIIGGIYDVNTGKVEFL</sequence>
<dbReference type="Pfam" id="PF00484">
    <property type="entry name" value="Pro_CA"/>
    <property type="match status" value="1"/>
</dbReference>
<feature type="binding site" evidence="6">
    <location>
        <position position="571"/>
    </location>
    <ligand>
        <name>Zn(2+)</name>
        <dbReference type="ChEBI" id="CHEBI:29105"/>
    </ligand>
</feature>
<evidence type="ECO:0000259" key="8">
    <source>
        <dbReference type="Pfam" id="PF00916"/>
    </source>
</evidence>
<evidence type="ECO:0000256" key="7">
    <source>
        <dbReference type="SAM" id="Phobius"/>
    </source>
</evidence>
<keyword evidence="6" id="KW-0479">Metal-binding</keyword>
<dbReference type="GO" id="GO:0055085">
    <property type="term" value="P:transmembrane transport"/>
    <property type="evidence" value="ECO:0007669"/>
    <property type="project" value="InterPro"/>
</dbReference>
<feature type="binding site" evidence="6">
    <location>
        <position position="573"/>
    </location>
    <ligand>
        <name>Zn(2+)</name>
        <dbReference type="ChEBI" id="CHEBI:29105"/>
    </ligand>
</feature>
<dbReference type="AlphaFoldDB" id="A0A371YT70"/>
<keyword evidence="5 7" id="KW-0472">Membrane</keyword>
<feature type="transmembrane region" description="Helical" evidence="7">
    <location>
        <begin position="163"/>
        <end position="181"/>
    </location>
</feature>
<comment type="cofactor">
    <cofactor evidence="6">
        <name>Zn(2+)</name>
        <dbReference type="ChEBI" id="CHEBI:29105"/>
    </cofactor>
    <text evidence="6">Binds 1 zinc ion per subunit.</text>
</comment>
<dbReference type="InterPro" id="IPR036874">
    <property type="entry name" value="Carbonic_anhydrase_sf"/>
</dbReference>
<dbReference type="EMBL" id="JBHRSF010000006">
    <property type="protein sequence ID" value="MFC2994319.1"/>
    <property type="molecule type" value="Genomic_DNA"/>
</dbReference>
<evidence type="ECO:0000313" key="11">
    <source>
        <dbReference type="Proteomes" id="UP000240957"/>
    </source>
</evidence>
<comment type="subcellular location">
    <subcellularLocation>
        <location evidence="1">Membrane</location>
        <topology evidence="1">Multi-pass membrane protein</topology>
    </subcellularLocation>
</comment>
<feature type="transmembrane region" description="Helical" evidence="7">
    <location>
        <begin position="119"/>
        <end position="143"/>
    </location>
</feature>
<feature type="domain" description="SLC26A/SulP transporter" evidence="8">
    <location>
        <begin position="14"/>
        <end position="373"/>
    </location>
</feature>
<dbReference type="GO" id="GO:0004089">
    <property type="term" value="F:carbonate dehydratase activity"/>
    <property type="evidence" value="ECO:0007669"/>
    <property type="project" value="InterPro"/>
</dbReference>
<dbReference type="Pfam" id="PF00916">
    <property type="entry name" value="Sulfate_transp"/>
    <property type="match status" value="1"/>
</dbReference>
<dbReference type="EMBL" id="PYIX02000005">
    <property type="protein sequence ID" value="RFC84645.1"/>
    <property type="molecule type" value="Genomic_DNA"/>
</dbReference>
<name>A0A371YT70_9GAMM</name>
<comment type="caution">
    <text evidence="10">The sequence shown here is derived from an EMBL/GenBank/DDBJ whole genome shotgun (WGS) entry which is preliminary data.</text>
</comment>
<keyword evidence="12" id="KW-1185">Reference proteome</keyword>
<dbReference type="SUPFAM" id="SSF53056">
    <property type="entry name" value="beta-carbonic anhydrase, cab"/>
    <property type="match status" value="1"/>
</dbReference>